<sequence length="272" mass="29237">MSSIDIAYIESDANPKVKRWKRLALEPRAVKRERATLLEGLHLLSVVLEHPKAEIAALILSEEAVSEAHELVEKLAERTGARVYGLTKRLYDQISPVENGAGCMCEMAIPAAAAPEDWREADVLYLDGVQDAGNVGTLIRTAVAAGFATIAANVGTASIWSPKVLRAGMGAHLAAHFVENLSPETFREHYRGRIYAADARGGRDLFAAPDYADGPCAWVMGAEGPGVSEAAIAVCDARYYIPIESSVESLNVGAAAAVCLFDARRRRLLKHG</sequence>
<dbReference type="Proteomes" id="UP000715095">
    <property type="component" value="Unassembled WGS sequence"/>
</dbReference>
<dbReference type="InterPro" id="IPR029064">
    <property type="entry name" value="Ribosomal_eL30-like_sf"/>
</dbReference>
<dbReference type="InterPro" id="IPR053888">
    <property type="entry name" value="MRM3-like_sub_bind"/>
</dbReference>
<dbReference type="InterPro" id="IPR001537">
    <property type="entry name" value="SpoU_MeTrfase"/>
</dbReference>
<reference evidence="6 7" key="1">
    <citation type="journal article" date="2021" name="Sci. Rep.">
        <title>The distribution of antibiotic resistance genes in chicken gut microbiota commensals.</title>
        <authorList>
            <person name="Juricova H."/>
            <person name="Matiasovicova J."/>
            <person name="Kubasova T."/>
            <person name="Cejkova D."/>
            <person name="Rychlik I."/>
        </authorList>
    </citation>
    <scope>NUCLEOTIDE SEQUENCE [LARGE SCALE GENOMIC DNA]</scope>
    <source>
        <strain evidence="6 7">An829</strain>
    </source>
</reference>
<evidence type="ECO:0000256" key="1">
    <source>
        <dbReference type="ARBA" id="ARBA00007228"/>
    </source>
</evidence>
<evidence type="ECO:0000259" key="5">
    <source>
        <dbReference type="Pfam" id="PF22435"/>
    </source>
</evidence>
<dbReference type="RefSeq" id="WP_205102309.1">
    <property type="nucleotide sequence ID" value="NZ_JACJJC010000006.1"/>
</dbReference>
<dbReference type="GO" id="GO:0032259">
    <property type="term" value="P:methylation"/>
    <property type="evidence" value="ECO:0007669"/>
    <property type="project" value="UniProtKB-KW"/>
</dbReference>
<keyword evidence="2 6" id="KW-0489">Methyltransferase</keyword>
<accession>A0ABS2DR63</accession>
<comment type="similarity">
    <text evidence="1">Belongs to the class IV-like SAM-binding methyltransferase superfamily. RNA methyltransferase TrmH family.</text>
</comment>
<dbReference type="Gene3D" id="3.30.1330.30">
    <property type="match status" value="1"/>
</dbReference>
<dbReference type="CDD" id="cd18095">
    <property type="entry name" value="SpoU-like_rRNA-MTase"/>
    <property type="match status" value="1"/>
</dbReference>
<evidence type="ECO:0000313" key="7">
    <source>
        <dbReference type="Proteomes" id="UP000715095"/>
    </source>
</evidence>
<comment type="caution">
    <text evidence="6">The sequence shown here is derived from an EMBL/GenBank/DDBJ whole genome shotgun (WGS) entry which is preliminary data.</text>
</comment>
<dbReference type="InterPro" id="IPR029026">
    <property type="entry name" value="tRNA_m1G_MTases_N"/>
</dbReference>
<dbReference type="PANTHER" id="PTHR43191:SF2">
    <property type="entry name" value="RRNA METHYLTRANSFERASE 3, MITOCHONDRIAL"/>
    <property type="match status" value="1"/>
</dbReference>
<gene>
    <name evidence="6" type="ORF">H6A60_04980</name>
</gene>
<dbReference type="SUPFAM" id="SSF75217">
    <property type="entry name" value="alpha/beta knot"/>
    <property type="match status" value="1"/>
</dbReference>
<feature type="domain" description="MRM3-like substrate binding" evidence="5">
    <location>
        <begin position="14"/>
        <end position="103"/>
    </location>
</feature>
<protein>
    <submittedName>
        <fullName evidence="6">RNA methyltransferase</fullName>
    </submittedName>
</protein>
<keyword evidence="3" id="KW-0808">Transferase</keyword>
<keyword evidence="7" id="KW-1185">Reference proteome</keyword>
<evidence type="ECO:0000259" key="4">
    <source>
        <dbReference type="Pfam" id="PF00588"/>
    </source>
</evidence>
<dbReference type="InterPro" id="IPR051259">
    <property type="entry name" value="rRNA_Methyltransferase"/>
</dbReference>
<evidence type="ECO:0000256" key="3">
    <source>
        <dbReference type="ARBA" id="ARBA00022679"/>
    </source>
</evidence>
<evidence type="ECO:0000256" key="2">
    <source>
        <dbReference type="ARBA" id="ARBA00022603"/>
    </source>
</evidence>
<evidence type="ECO:0000313" key="6">
    <source>
        <dbReference type="EMBL" id="MBM6703836.1"/>
    </source>
</evidence>
<dbReference type="EMBL" id="JACJJC010000006">
    <property type="protein sequence ID" value="MBM6703836.1"/>
    <property type="molecule type" value="Genomic_DNA"/>
</dbReference>
<dbReference type="Pfam" id="PF00588">
    <property type="entry name" value="SpoU_methylase"/>
    <property type="match status" value="1"/>
</dbReference>
<dbReference type="Pfam" id="PF22435">
    <property type="entry name" value="MRM3-like_sub_bind"/>
    <property type="match status" value="1"/>
</dbReference>
<dbReference type="PANTHER" id="PTHR43191">
    <property type="entry name" value="RRNA METHYLTRANSFERASE 3"/>
    <property type="match status" value="1"/>
</dbReference>
<organism evidence="6 7">
    <name type="scientific">Sutterella massiliensis</name>
    <dbReference type="NCBI Taxonomy" id="1816689"/>
    <lineage>
        <taxon>Bacteria</taxon>
        <taxon>Pseudomonadati</taxon>
        <taxon>Pseudomonadota</taxon>
        <taxon>Betaproteobacteria</taxon>
        <taxon>Burkholderiales</taxon>
        <taxon>Sutterellaceae</taxon>
        <taxon>Sutterella</taxon>
    </lineage>
</organism>
<dbReference type="GO" id="GO:0008168">
    <property type="term" value="F:methyltransferase activity"/>
    <property type="evidence" value="ECO:0007669"/>
    <property type="project" value="UniProtKB-KW"/>
</dbReference>
<dbReference type="InterPro" id="IPR029028">
    <property type="entry name" value="Alpha/beta_knot_MTases"/>
</dbReference>
<dbReference type="Gene3D" id="3.40.1280.10">
    <property type="match status" value="1"/>
</dbReference>
<feature type="domain" description="tRNA/rRNA methyltransferase SpoU type" evidence="4">
    <location>
        <begin position="123"/>
        <end position="261"/>
    </location>
</feature>
<dbReference type="SUPFAM" id="SSF55315">
    <property type="entry name" value="L30e-like"/>
    <property type="match status" value="1"/>
</dbReference>
<proteinExistence type="inferred from homology"/>
<name>A0ABS2DR63_9BURK</name>